<keyword evidence="6 9" id="KW-0012">Acyltransferase</keyword>
<proteinExistence type="predicted"/>
<dbReference type="Proteomes" id="UP000019205">
    <property type="component" value="Chromosome"/>
</dbReference>
<protein>
    <submittedName>
        <fullName evidence="9">Lauroyl/myristoyl acyltransferase</fullName>
        <ecNumber evidence="9">2.3.1.-</ecNumber>
    </submittedName>
</protein>
<keyword evidence="5 8" id="KW-0472">Membrane</keyword>
<keyword evidence="8" id="KW-1133">Transmembrane helix</keyword>
<dbReference type="AlphaFoldDB" id="A4A7I6"/>
<keyword evidence="2" id="KW-1003">Cell membrane</keyword>
<sequence>MKGFLKVLASVPLPVAYALAGLLYVMLYHVIRYRRSTVDDNLRWAFPDKSNEERKTIARKSYRHLCHLFVEILLSSRMAQEAMSERFHFTNLELLAEATENFEKQAMVLLIHQGNWEWMLHAAMDQMNTSVDPVYKPLHSLFWDQFMLDARSRFGANPMAIDRVGREVIRGRKRKRLIVMLADQAGPRASGYWRSFLNRPASFYRGADKLAQTLNIPVMFAKCRCVAKGRYEVEFQEISAPPHDANPEVILERYVLAAEAAIAEQPETYLWTNRRWKKTPPASFIDKQALTPVAAEPDAQNKELSP</sequence>
<name>A4A7I6_9GAMM</name>
<dbReference type="GO" id="GO:0005886">
    <property type="term" value="C:plasma membrane"/>
    <property type="evidence" value="ECO:0007669"/>
    <property type="project" value="UniProtKB-SubCell"/>
</dbReference>
<keyword evidence="8" id="KW-0812">Transmembrane</keyword>
<dbReference type="RefSeq" id="WP_008293084.1">
    <property type="nucleotide sequence ID" value="NZ_CM002299.1"/>
</dbReference>
<keyword evidence="3" id="KW-0997">Cell inner membrane</keyword>
<dbReference type="PANTHER" id="PTHR30606:SF10">
    <property type="entry name" value="PHOSPHATIDYLINOSITOL MANNOSIDE ACYLTRANSFERASE"/>
    <property type="match status" value="1"/>
</dbReference>
<accession>A4A7I6</accession>
<dbReference type="Pfam" id="PF03279">
    <property type="entry name" value="Lip_A_acyltrans"/>
    <property type="match status" value="1"/>
</dbReference>
<feature type="region of interest" description="Disordered" evidence="7">
    <location>
        <begin position="287"/>
        <end position="306"/>
    </location>
</feature>
<dbReference type="GO" id="GO:0009247">
    <property type="term" value="P:glycolipid biosynthetic process"/>
    <property type="evidence" value="ECO:0007669"/>
    <property type="project" value="UniProtKB-ARBA"/>
</dbReference>
<dbReference type="OrthoDB" id="9803456at2"/>
<evidence type="ECO:0000256" key="4">
    <source>
        <dbReference type="ARBA" id="ARBA00022679"/>
    </source>
</evidence>
<reference evidence="9 10" key="1">
    <citation type="journal article" date="2007" name="Proc. Natl. Acad. Sci. U.S.A.">
        <title>Characterization of a marine gammaproteobacterium capable of aerobic anoxygenic photosynthesis.</title>
        <authorList>
            <person name="Fuchs B.M."/>
            <person name="Spring S."/>
            <person name="Teeling H."/>
            <person name="Quast C."/>
            <person name="Wulf J."/>
            <person name="Schattenhofer M."/>
            <person name="Yan S."/>
            <person name="Ferriera S."/>
            <person name="Johnson J."/>
            <person name="Glockner F.O."/>
            <person name="Amann R."/>
        </authorList>
    </citation>
    <scope>NUCLEOTIDE SEQUENCE [LARGE SCALE GENOMIC DNA]</scope>
    <source>
        <strain evidence="9">KT71</strain>
    </source>
</reference>
<evidence type="ECO:0000256" key="8">
    <source>
        <dbReference type="SAM" id="Phobius"/>
    </source>
</evidence>
<dbReference type="InterPro" id="IPR004960">
    <property type="entry name" value="LipA_acyltrans"/>
</dbReference>
<feature type="transmembrane region" description="Helical" evidence="8">
    <location>
        <begin position="7"/>
        <end position="31"/>
    </location>
</feature>
<dbReference type="CDD" id="cd07984">
    <property type="entry name" value="LPLAT_LABLAT-like"/>
    <property type="match status" value="1"/>
</dbReference>
<comment type="caution">
    <text evidence="9">The sequence shown here is derived from an EMBL/GenBank/DDBJ whole genome shotgun (WGS) entry which is preliminary data.</text>
</comment>
<dbReference type="STRING" id="314285.KT71_03372"/>
<keyword evidence="10" id="KW-1185">Reference proteome</keyword>
<gene>
    <name evidence="9" type="ORF">KT71_03372</name>
</gene>
<dbReference type="eggNOG" id="COG1560">
    <property type="taxonomic scope" value="Bacteria"/>
</dbReference>
<dbReference type="EMBL" id="AAOA02000002">
    <property type="protein sequence ID" value="EAQ98255.1"/>
    <property type="molecule type" value="Genomic_DNA"/>
</dbReference>
<keyword evidence="4 9" id="KW-0808">Transferase</keyword>
<evidence type="ECO:0000256" key="6">
    <source>
        <dbReference type="ARBA" id="ARBA00023315"/>
    </source>
</evidence>
<dbReference type="PANTHER" id="PTHR30606">
    <property type="entry name" value="LIPID A BIOSYNTHESIS LAUROYL ACYLTRANSFERASE"/>
    <property type="match status" value="1"/>
</dbReference>
<dbReference type="EC" id="2.3.1.-" evidence="9"/>
<dbReference type="HOGENOM" id="CLU_049421_4_0_6"/>
<comment type="subcellular location">
    <subcellularLocation>
        <location evidence="1">Cell inner membrane</location>
    </subcellularLocation>
</comment>
<evidence type="ECO:0000256" key="1">
    <source>
        <dbReference type="ARBA" id="ARBA00004533"/>
    </source>
</evidence>
<evidence type="ECO:0000256" key="3">
    <source>
        <dbReference type="ARBA" id="ARBA00022519"/>
    </source>
</evidence>
<evidence type="ECO:0000256" key="7">
    <source>
        <dbReference type="SAM" id="MobiDB-lite"/>
    </source>
</evidence>
<evidence type="ECO:0000256" key="2">
    <source>
        <dbReference type="ARBA" id="ARBA00022475"/>
    </source>
</evidence>
<evidence type="ECO:0000256" key="5">
    <source>
        <dbReference type="ARBA" id="ARBA00023136"/>
    </source>
</evidence>
<evidence type="ECO:0000313" key="9">
    <source>
        <dbReference type="EMBL" id="EAQ98255.1"/>
    </source>
</evidence>
<reference evidence="9 10" key="2">
    <citation type="journal article" date="2009" name="PLoS ONE">
        <title>The photosynthetic apparatus and its regulation in the aerobic gammaproteobacterium Congregibacter litoralis gen. nov., sp. nov.</title>
        <authorList>
            <person name="Spring S."/>
            <person name="Lunsdorf H."/>
            <person name="Fuchs B.M."/>
            <person name="Tindall B.J."/>
        </authorList>
    </citation>
    <scope>NUCLEOTIDE SEQUENCE [LARGE SCALE GENOMIC DNA]</scope>
    <source>
        <strain evidence="9">KT71</strain>
    </source>
</reference>
<dbReference type="GO" id="GO:0016746">
    <property type="term" value="F:acyltransferase activity"/>
    <property type="evidence" value="ECO:0007669"/>
    <property type="project" value="UniProtKB-KW"/>
</dbReference>
<evidence type="ECO:0000313" key="10">
    <source>
        <dbReference type="Proteomes" id="UP000019205"/>
    </source>
</evidence>
<organism evidence="9 10">
    <name type="scientific">Congregibacter litoralis KT71</name>
    <dbReference type="NCBI Taxonomy" id="314285"/>
    <lineage>
        <taxon>Bacteria</taxon>
        <taxon>Pseudomonadati</taxon>
        <taxon>Pseudomonadota</taxon>
        <taxon>Gammaproteobacteria</taxon>
        <taxon>Cellvibrionales</taxon>
        <taxon>Halieaceae</taxon>
        <taxon>Congregibacter</taxon>
    </lineage>
</organism>